<dbReference type="EMBL" id="SOYY01000021">
    <property type="protein sequence ID" value="KAA0705337.1"/>
    <property type="molecule type" value="Genomic_DNA"/>
</dbReference>
<gene>
    <name evidence="7" type="ORF">E1301_Tti009798</name>
</gene>
<evidence type="ECO:0000256" key="4">
    <source>
        <dbReference type="PROSITE-ProRule" id="PRU00175"/>
    </source>
</evidence>
<keyword evidence="3" id="KW-0862">Zinc</keyword>
<dbReference type="Proteomes" id="UP000324632">
    <property type="component" value="Chromosome 21"/>
</dbReference>
<feature type="transmembrane region" description="Helical" evidence="5">
    <location>
        <begin position="174"/>
        <end position="196"/>
    </location>
</feature>
<dbReference type="PANTHER" id="PTHR47095">
    <property type="entry name" value="RING FINGER PROTEIN 222"/>
    <property type="match status" value="1"/>
</dbReference>
<dbReference type="PROSITE" id="PS50089">
    <property type="entry name" value="ZF_RING_2"/>
    <property type="match status" value="1"/>
</dbReference>
<dbReference type="InterPro" id="IPR042973">
    <property type="entry name" value="RNF222"/>
</dbReference>
<dbReference type="InterPro" id="IPR027370">
    <property type="entry name" value="Znf-RING_euk"/>
</dbReference>
<dbReference type="InterPro" id="IPR013083">
    <property type="entry name" value="Znf_RING/FYVE/PHD"/>
</dbReference>
<dbReference type="AlphaFoldDB" id="A0A5A9NAH9"/>
<name>A0A5A9NAH9_9TELE</name>
<reference evidence="7 8" key="1">
    <citation type="journal article" date="2019" name="Mol. Ecol. Resour.">
        <title>Chromosome-level genome assembly of Triplophysa tibetana, a fish adapted to the harsh high-altitude environment of the Tibetan Plateau.</title>
        <authorList>
            <person name="Yang X."/>
            <person name="Liu H."/>
            <person name="Ma Z."/>
            <person name="Zou Y."/>
            <person name="Zou M."/>
            <person name="Mao Y."/>
            <person name="Li X."/>
            <person name="Wang H."/>
            <person name="Chen T."/>
            <person name="Wang W."/>
            <person name="Yang R."/>
        </authorList>
    </citation>
    <scope>NUCLEOTIDE SEQUENCE [LARGE SCALE GENOMIC DNA]</scope>
    <source>
        <strain evidence="7">TTIB1903HZAU</strain>
        <tissue evidence="7">Muscle</tissue>
    </source>
</reference>
<keyword evidence="8" id="KW-1185">Reference proteome</keyword>
<dbReference type="CDD" id="cd16564">
    <property type="entry name" value="RING-HC_RNF222"/>
    <property type="match status" value="1"/>
</dbReference>
<keyword evidence="5" id="KW-1133">Transmembrane helix</keyword>
<dbReference type="Pfam" id="PF13445">
    <property type="entry name" value="zf-RING_UBOX"/>
    <property type="match status" value="1"/>
</dbReference>
<organism evidence="7 8">
    <name type="scientific">Triplophysa tibetana</name>
    <dbReference type="NCBI Taxonomy" id="1572043"/>
    <lineage>
        <taxon>Eukaryota</taxon>
        <taxon>Metazoa</taxon>
        <taxon>Chordata</taxon>
        <taxon>Craniata</taxon>
        <taxon>Vertebrata</taxon>
        <taxon>Euteleostomi</taxon>
        <taxon>Actinopterygii</taxon>
        <taxon>Neopterygii</taxon>
        <taxon>Teleostei</taxon>
        <taxon>Ostariophysi</taxon>
        <taxon>Cypriniformes</taxon>
        <taxon>Nemacheilidae</taxon>
        <taxon>Triplophysa</taxon>
    </lineage>
</organism>
<comment type="caution">
    <text evidence="7">The sequence shown here is derived from an EMBL/GenBank/DDBJ whole genome shotgun (WGS) entry which is preliminary data.</text>
</comment>
<proteinExistence type="predicted"/>
<dbReference type="InterPro" id="IPR017907">
    <property type="entry name" value="Znf_RING_CS"/>
</dbReference>
<keyword evidence="1" id="KW-0479">Metal-binding</keyword>
<feature type="domain" description="RING-type" evidence="6">
    <location>
        <begin position="10"/>
        <end position="59"/>
    </location>
</feature>
<evidence type="ECO:0000259" key="6">
    <source>
        <dbReference type="PROSITE" id="PS50089"/>
    </source>
</evidence>
<keyword evidence="5" id="KW-0472">Membrane</keyword>
<dbReference type="GO" id="GO:0008270">
    <property type="term" value="F:zinc ion binding"/>
    <property type="evidence" value="ECO:0007669"/>
    <property type="project" value="UniProtKB-KW"/>
</dbReference>
<evidence type="ECO:0000313" key="8">
    <source>
        <dbReference type="Proteomes" id="UP000324632"/>
    </source>
</evidence>
<dbReference type="InterPro" id="IPR001841">
    <property type="entry name" value="Znf_RING"/>
</dbReference>
<accession>A0A5A9NAH9</accession>
<protein>
    <submittedName>
        <fullName evidence="7">RING finger protein 222</fullName>
    </submittedName>
</protein>
<dbReference type="SUPFAM" id="SSF57850">
    <property type="entry name" value="RING/U-box"/>
    <property type="match status" value="1"/>
</dbReference>
<evidence type="ECO:0000256" key="3">
    <source>
        <dbReference type="ARBA" id="ARBA00022833"/>
    </source>
</evidence>
<keyword evidence="5" id="KW-0812">Transmembrane</keyword>
<evidence type="ECO:0000256" key="5">
    <source>
        <dbReference type="SAM" id="Phobius"/>
    </source>
</evidence>
<evidence type="ECO:0000256" key="1">
    <source>
        <dbReference type="ARBA" id="ARBA00022723"/>
    </source>
</evidence>
<dbReference type="PANTHER" id="PTHR47095:SF1">
    <property type="entry name" value="RING FINGER PROTEIN 222"/>
    <property type="match status" value="1"/>
</dbReference>
<evidence type="ECO:0000313" key="7">
    <source>
        <dbReference type="EMBL" id="KAA0705337.1"/>
    </source>
</evidence>
<evidence type="ECO:0000256" key="2">
    <source>
        <dbReference type="ARBA" id="ARBA00022771"/>
    </source>
</evidence>
<sequence>MDEEAQDSECPVCYESLSDSVRTLSCGHRFCHDCLVRTLLNANLKGSIQRDNIICPVCRHLTFIAKLHGFTASVAEAKNTGKTLAVPSVSTATVLSGNAGRSRGFGCICACLRKITCRLCRRRLICPKDTSDVFIISEAGRPMKESDVIGMGTTSPTQHSYSRVPRFCTISCCLLILMIIFTLLALVVATLPWVLLA</sequence>
<dbReference type="Gene3D" id="3.30.40.10">
    <property type="entry name" value="Zinc/RING finger domain, C3HC4 (zinc finger)"/>
    <property type="match status" value="1"/>
</dbReference>
<dbReference type="SMART" id="SM00184">
    <property type="entry name" value="RING"/>
    <property type="match status" value="1"/>
</dbReference>
<dbReference type="PROSITE" id="PS00518">
    <property type="entry name" value="ZF_RING_1"/>
    <property type="match status" value="1"/>
</dbReference>
<keyword evidence="2 4" id="KW-0863">Zinc-finger</keyword>